<evidence type="ECO:0000259" key="3">
    <source>
        <dbReference type="PROSITE" id="PS51186"/>
    </source>
</evidence>
<dbReference type="SUPFAM" id="SSF55729">
    <property type="entry name" value="Acyl-CoA N-acyltransferases (Nat)"/>
    <property type="match status" value="1"/>
</dbReference>
<protein>
    <submittedName>
        <fullName evidence="4">GNAT family N-acetyltransferase</fullName>
    </submittedName>
</protein>
<dbReference type="Gene3D" id="3.40.630.30">
    <property type="match status" value="2"/>
</dbReference>
<evidence type="ECO:0000313" key="4">
    <source>
        <dbReference type="EMBL" id="NEU05380.1"/>
    </source>
</evidence>
<dbReference type="PANTHER" id="PTHR42919">
    <property type="entry name" value="N-ALPHA-ACETYLTRANSFERASE"/>
    <property type="match status" value="1"/>
</dbReference>
<dbReference type="InterPro" id="IPR000182">
    <property type="entry name" value="GNAT_dom"/>
</dbReference>
<comment type="caution">
    <text evidence="4">The sequence shown here is derived from an EMBL/GenBank/DDBJ whole genome shotgun (WGS) entry which is preliminary data.</text>
</comment>
<evidence type="ECO:0000256" key="2">
    <source>
        <dbReference type="ARBA" id="ARBA00023315"/>
    </source>
</evidence>
<dbReference type="PROSITE" id="PS51186">
    <property type="entry name" value="GNAT"/>
    <property type="match status" value="1"/>
</dbReference>
<dbReference type="EMBL" id="JAAGPU010000019">
    <property type="protein sequence ID" value="NEU05380.1"/>
    <property type="molecule type" value="Genomic_DNA"/>
</dbReference>
<proteinExistence type="predicted"/>
<dbReference type="GO" id="GO:0016747">
    <property type="term" value="F:acyltransferase activity, transferring groups other than amino-acyl groups"/>
    <property type="evidence" value="ECO:0007669"/>
    <property type="project" value="InterPro"/>
</dbReference>
<evidence type="ECO:0000313" key="5">
    <source>
        <dbReference type="Proteomes" id="UP000481872"/>
    </source>
</evidence>
<dbReference type="Proteomes" id="UP000481872">
    <property type="component" value="Unassembled WGS sequence"/>
</dbReference>
<organism evidence="4 5">
    <name type="scientific">Clostridium senegalense</name>
    <dbReference type="NCBI Taxonomy" id="1465809"/>
    <lineage>
        <taxon>Bacteria</taxon>
        <taxon>Bacillati</taxon>
        <taxon>Bacillota</taxon>
        <taxon>Clostridia</taxon>
        <taxon>Eubacteriales</taxon>
        <taxon>Clostridiaceae</taxon>
        <taxon>Clostridium</taxon>
    </lineage>
</organism>
<gene>
    <name evidence="4" type="ORF">G3M99_11045</name>
</gene>
<keyword evidence="2" id="KW-0012">Acyltransferase</keyword>
<name>A0A6M0H3Q8_9CLOT</name>
<dbReference type="AlphaFoldDB" id="A0A6M0H3Q8"/>
<accession>A0A6M0H3Q8</accession>
<dbReference type="PANTHER" id="PTHR42919:SF8">
    <property type="entry name" value="N-ALPHA-ACETYLTRANSFERASE 50"/>
    <property type="match status" value="1"/>
</dbReference>
<dbReference type="CDD" id="cd04301">
    <property type="entry name" value="NAT_SF"/>
    <property type="match status" value="1"/>
</dbReference>
<keyword evidence="1 4" id="KW-0808">Transferase</keyword>
<dbReference type="InterPro" id="IPR016181">
    <property type="entry name" value="Acyl_CoA_acyltransferase"/>
</dbReference>
<keyword evidence="5" id="KW-1185">Reference proteome</keyword>
<dbReference type="Pfam" id="PF00583">
    <property type="entry name" value="Acetyltransf_1"/>
    <property type="match status" value="1"/>
</dbReference>
<dbReference type="RefSeq" id="WP_199870215.1">
    <property type="nucleotide sequence ID" value="NZ_JAAGPU010000019.1"/>
</dbReference>
<reference evidence="4 5" key="1">
    <citation type="submission" date="2020-02" db="EMBL/GenBank/DDBJ databases">
        <title>Genome assembly of a novel Clostridium senegalense strain.</title>
        <authorList>
            <person name="Gupta T.B."/>
            <person name="Jauregui R."/>
            <person name="Maclean P."/>
            <person name="Nawarathana A."/>
            <person name="Brightwell G."/>
        </authorList>
    </citation>
    <scope>NUCLEOTIDE SEQUENCE [LARGE SCALE GENOMIC DNA]</scope>
    <source>
        <strain evidence="4 5">AGRFS4</strain>
    </source>
</reference>
<dbReference type="InterPro" id="IPR051556">
    <property type="entry name" value="N-term/lysine_N-AcTrnsfr"/>
</dbReference>
<evidence type="ECO:0000256" key="1">
    <source>
        <dbReference type="ARBA" id="ARBA00022679"/>
    </source>
</evidence>
<sequence>MRKKMFSLKPFSKDDQYFVEKMLEHSRVNREYELGYPKCDNMKELLAEVEMYENTLEKSIYIIFYEDKPIGISGYLYTPNEGDGYIIGPIVNEEFHFKEGLNIIINLVLDNKMETFNTLEAVVSHKNVVLDQCYSELGWKYRRTSREMRYDINGVKKEESQWKINLIDKSNKKIIDESFKLLDKAFRWNGNKKKMEELLNNEYKLACVLNERNKVIGFVCWAYLEDISFSRLEYVVVNEKYRKRGIGQALVNYVINSSIDDGVKCVYLSTNIINEAVNIYKAVGFYDTVISNIYREK</sequence>
<feature type="domain" description="N-acetyltransferase" evidence="3">
    <location>
        <begin position="165"/>
        <end position="297"/>
    </location>
</feature>